<name>A0ABP4QZ34_9ACTN</name>
<dbReference type="EMBL" id="BAAANE010000003">
    <property type="protein sequence ID" value="GAA1625195.1"/>
    <property type="molecule type" value="Genomic_DNA"/>
</dbReference>
<keyword evidence="5" id="KW-1185">Reference proteome</keyword>
<proteinExistence type="predicted"/>
<organism evidence="4 5">
    <name type="scientific">Kribbella alba</name>
    <dbReference type="NCBI Taxonomy" id="190197"/>
    <lineage>
        <taxon>Bacteria</taxon>
        <taxon>Bacillati</taxon>
        <taxon>Actinomycetota</taxon>
        <taxon>Actinomycetes</taxon>
        <taxon>Propionibacteriales</taxon>
        <taxon>Kribbellaceae</taxon>
        <taxon>Kribbella</taxon>
    </lineage>
</organism>
<dbReference type="Pfam" id="PF00072">
    <property type="entry name" value="Response_reg"/>
    <property type="match status" value="1"/>
</dbReference>
<dbReference type="InterPro" id="IPR001789">
    <property type="entry name" value="Sig_transdc_resp-reg_receiver"/>
</dbReference>
<dbReference type="PROSITE" id="PS50110">
    <property type="entry name" value="RESPONSE_REGULATORY"/>
    <property type="match status" value="1"/>
</dbReference>
<dbReference type="InterPro" id="IPR011006">
    <property type="entry name" value="CheY-like_superfamily"/>
</dbReference>
<evidence type="ECO:0000256" key="2">
    <source>
        <dbReference type="PROSITE-ProRule" id="PRU00169"/>
    </source>
</evidence>
<feature type="modified residue" description="4-aspartylphosphate" evidence="2">
    <location>
        <position position="2"/>
    </location>
</feature>
<dbReference type="InterPro" id="IPR039420">
    <property type="entry name" value="WalR-like"/>
</dbReference>
<feature type="domain" description="Response regulatory" evidence="3">
    <location>
        <begin position="1"/>
        <end position="67"/>
    </location>
</feature>
<dbReference type="SUPFAM" id="SSF52172">
    <property type="entry name" value="CheY-like"/>
    <property type="match status" value="1"/>
</dbReference>
<accession>A0ABP4QZ34</accession>
<evidence type="ECO:0000256" key="1">
    <source>
        <dbReference type="ARBA" id="ARBA00023125"/>
    </source>
</evidence>
<evidence type="ECO:0000313" key="5">
    <source>
        <dbReference type="Proteomes" id="UP001501319"/>
    </source>
</evidence>
<comment type="caution">
    <text evidence="4">The sequence shown here is derived from an EMBL/GenBank/DDBJ whole genome shotgun (WGS) entry which is preliminary data.</text>
</comment>
<dbReference type="Gene3D" id="3.40.50.2300">
    <property type="match status" value="1"/>
</dbReference>
<keyword evidence="1" id="KW-0238">DNA-binding</keyword>
<evidence type="ECO:0000313" key="4">
    <source>
        <dbReference type="EMBL" id="GAA1625195.1"/>
    </source>
</evidence>
<evidence type="ECO:0000259" key="3">
    <source>
        <dbReference type="PROSITE" id="PS50110"/>
    </source>
</evidence>
<dbReference type="PANTHER" id="PTHR43214">
    <property type="entry name" value="TWO-COMPONENT RESPONSE REGULATOR"/>
    <property type="match status" value="1"/>
</dbReference>
<dbReference type="RefSeq" id="WP_344109490.1">
    <property type="nucleotide sequence ID" value="NZ_BAAANE010000003.1"/>
</dbReference>
<reference evidence="5" key="1">
    <citation type="journal article" date="2019" name="Int. J. Syst. Evol. Microbiol.">
        <title>The Global Catalogue of Microorganisms (GCM) 10K type strain sequencing project: providing services to taxonomists for standard genome sequencing and annotation.</title>
        <authorList>
            <consortium name="The Broad Institute Genomics Platform"/>
            <consortium name="The Broad Institute Genome Sequencing Center for Infectious Disease"/>
            <person name="Wu L."/>
            <person name="Ma J."/>
        </authorList>
    </citation>
    <scope>NUCLEOTIDE SEQUENCE [LARGE SCALE GENOMIC DNA]</scope>
    <source>
        <strain evidence="5">JCM 14306</strain>
    </source>
</reference>
<protein>
    <recommendedName>
        <fullName evidence="3">Response regulatory domain-containing protein</fullName>
    </recommendedName>
</protein>
<dbReference type="Proteomes" id="UP001501319">
    <property type="component" value="Unassembled WGS sequence"/>
</dbReference>
<sequence length="71" mass="7571">MDLAMPHLDGIEATRRLVQLQPQIRVVAWTSAAGGRQADAALTAGAVSVIYKDAELESIIQAIRVAIESGR</sequence>
<keyword evidence="2" id="KW-0597">Phosphoprotein</keyword>
<gene>
    <name evidence="4" type="ORF">GCM10009744_11190</name>
</gene>